<accession>A0A6M0QB27</accession>
<dbReference type="AlphaFoldDB" id="A0A6M0QB27"/>
<evidence type="ECO:0000313" key="2">
    <source>
        <dbReference type="Proteomes" id="UP000481043"/>
    </source>
</evidence>
<proteinExistence type="predicted"/>
<evidence type="ECO:0000313" key="1">
    <source>
        <dbReference type="EMBL" id="NEY73525.1"/>
    </source>
</evidence>
<dbReference type="Proteomes" id="UP000481043">
    <property type="component" value="Unassembled WGS sequence"/>
</dbReference>
<dbReference type="RefSeq" id="WP_163181139.1">
    <property type="nucleotide sequence ID" value="NZ_JAAIWM010000007.1"/>
</dbReference>
<comment type="caution">
    <text evidence="1">The sequence shown here is derived from an EMBL/GenBank/DDBJ whole genome shotgun (WGS) entry which is preliminary data.</text>
</comment>
<name>A0A6M0QB27_9BACI</name>
<keyword evidence="2" id="KW-1185">Reference proteome</keyword>
<sequence length="91" mass="10518">MNEKVALREVTREEFVDLAQAGLRELFDLEPYKVVDGRKAEQQSYFVYEMKTHRCYLIDQNTCYQLVTAFYCGGEKPSILNDLNAIASSIE</sequence>
<dbReference type="EMBL" id="JAAIWM010000007">
    <property type="protein sequence ID" value="NEY73525.1"/>
    <property type="molecule type" value="Genomic_DNA"/>
</dbReference>
<gene>
    <name evidence="1" type="ORF">G4D63_17455</name>
</gene>
<organism evidence="1 2">
    <name type="scientific">Bacillus mesophilus</name>
    <dbReference type="NCBI Taxonomy" id="1808955"/>
    <lineage>
        <taxon>Bacteria</taxon>
        <taxon>Bacillati</taxon>
        <taxon>Bacillota</taxon>
        <taxon>Bacilli</taxon>
        <taxon>Bacillales</taxon>
        <taxon>Bacillaceae</taxon>
        <taxon>Bacillus</taxon>
    </lineage>
</organism>
<reference evidence="1 2" key="1">
    <citation type="submission" date="2020-02" db="EMBL/GenBank/DDBJ databases">
        <title>Bacillus aquiflavi sp. nov., isolated from yellow water of strong flavor Chinese baijiu in Yibin region of China.</title>
        <authorList>
            <person name="Xie J."/>
        </authorList>
    </citation>
    <scope>NUCLEOTIDE SEQUENCE [LARGE SCALE GENOMIC DNA]</scope>
    <source>
        <strain evidence="1 2">SA4</strain>
    </source>
</reference>
<protein>
    <submittedName>
        <fullName evidence="1">Uncharacterized protein</fullName>
    </submittedName>
</protein>